<keyword evidence="5" id="KW-1185">Reference proteome</keyword>
<dbReference type="PANTHER" id="PTHR43477:SF1">
    <property type="entry name" value="DIHYDROANTICAPSIN 7-DEHYDROGENASE"/>
    <property type="match status" value="1"/>
</dbReference>
<reference evidence="4 5" key="1">
    <citation type="submission" date="2019-06" db="EMBL/GenBank/DDBJ databases">
        <title>Sequencing the genomes of 1000 actinobacteria strains.</title>
        <authorList>
            <person name="Klenk H.-P."/>
        </authorList>
    </citation>
    <scope>NUCLEOTIDE SEQUENCE [LARGE SCALE GENOMIC DNA]</scope>
    <source>
        <strain evidence="4 5">DSM 45043</strain>
    </source>
</reference>
<dbReference type="Gene3D" id="3.40.50.720">
    <property type="entry name" value="NAD(P)-binding Rossmann-like Domain"/>
    <property type="match status" value="1"/>
</dbReference>
<dbReference type="InterPro" id="IPR002347">
    <property type="entry name" value="SDR_fam"/>
</dbReference>
<proteinExistence type="inferred from homology"/>
<dbReference type="OrthoDB" id="9804774at2"/>
<name>A0A543I9B4_9ACTN</name>
<dbReference type="Pfam" id="PF13561">
    <property type="entry name" value="adh_short_C2"/>
    <property type="match status" value="1"/>
</dbReference>
<dbReference type="PANTHER" id="PTHR43477">
    <property type="entry name" value="DIHYDROANTICAPSIN 7-DEHYDROGENASE"/>
    <property type="match status" value="1"/>
</dbReference>
<dbReference type="RefSeq" id="WP_141966143.1">
    <property type="nucleotide sequence ID" value="NZ_VFPO01000001.1"/>
</dbReference>
<organism evidence="4 5">
    <name type="scientific">Actinomadura hallensis</name>
    <dbReference type="NCBI Taxonomy" id="337895"/>
    <lineage>
        <taxon>Bacteria</taxon>
        <taxon>Bacillati</taxon>
        <taxon>Actinomycetota</taxon>
        <taxon>Actinomycetes</taxon>
        <taxon>Streptosporangiales</taxon>
        <taxon>Thermomonosporaceae</taxon>
        <taxon>Actinomadura</taxon>
    </lineage>
</organism>
<evidence type="ECO:0000313" key="4">
    <source>
        <dbReference type="EMBL" id="TQM67090.1"/>
    </source>
</evidence>
<protein>
    <submittedName>
        <fullName evidence="4">NAD(P)-dependent dehydrogenase (Short-subunit alcohol dehydrogenase family)</fullName>
    </submittedName>
</protein>
<dbReference type="GO" id="GO:0016491">
    <property type="term" value="F:oxidoreductase activity"/>
    <property type="evidence" value="ECO:0007669"/>
    <property type="project" value="UniProtKB-KW"/>
</dbReference>
<dbReference type="Pfam" id="PF00106">
    <property type="entry name" value="adh_short"/>
    <property type="match status" value="1"/>
</dbReference>
<dbReference type="PRINTS" id="PR00081">
    <property type="entry name" value="GDHRDH"/>
</dbReference>
<dbReference type="PRINTS" id="PR00080">
    <property type="entry name" value="SDRFAMILY"/>
</dbReference>
<accession>A0A543I9B4</accession>
<dbReference type="InterPro" id="IPR051122">
    <property type="entry name" value="SDR_DHRS6-like"/>
</dbReference>
<comment type="caution">
    <text evidence="4">The sequence shown here is derived from an EMBL/GenBank/DDBJ whole genome shotgun (WGS) entry which is preliminary data.</text>
</comment>
<evidence type="ECO:0000313" key="5">
    <source>
        <dbReference type="Proteomes" id="UP000316706"/>
    </source>
</evidence>
<evidence type="ECO:0000256" key="2">
    <source>
        <dbReference type="ARBA" id="ARBA00023002"/>
    </source>
</evidence>
<dbReference type="Proteomes" id="UP000316706">
    <property type="component" value="Unassembled WGS sequence"/>
</dbReference>
<dbReference type="EMBL" id="VFPO01000001">
    <property type="protein sequence ID" value="TQM67090.1"/>
    <property type="molecule type" value="Genomic_DNA"/>
</dbReference>
<evidence type="ECO:0000256" key="3">
    <source>
        <dbReference type="RuleBase" id="RU000363"/>
    </source>
</evidence>
<dbReference type="NCBIfam" id="NF009092">
    <property type="entry name" value="PRK12428.1"/>
    <property type="match status" value="1"/>
</dbReference>
<gene>
    <name evidence="4" type="ORF">FHX41_0688</name>
</gene>
<sequence>MTGRRIVVTGAASGIGLALADRLLAAGDAVIGLDRSPCPDRITTSVQVDLGDPDAVRAAVASLDGPVHGIANVAGVPGTAPPEVVLAVNLLGARVLTEALLPRLPEGAAVVNVASVAAHRNTVAPEALDELVGVEDAAGVRAWLTRHPLDGPAAYDTSKAAMLAWTERLAVRLLPRRVRAVSVSPGPVDTPILDDFRTTMGADRFDGAVALVGRHGTAGEIAAVVEFVLGPDASWLNGVDVPVEGGLYAARKHRP</sequence>
<keyword evidence="2" id="KW-0560">Oxidoreductase</keyword>
<dbReference type="SUPFAM" id="SSF51735">
    <property type="entry name" value="NAD(P)-binding Rossmann-fold domains"/>
    <property type="match status" value="1"/>
</dbReference>
<comment type="similarity">
    <text evidence="1 3">Belongs to the short-chain dehydrogenases/reductases (SDR) family.</text>
</comment>
<dbReference type="InterPro" id="IPR036291">
    <property type="entry name" value="NAD(P)-bd_dom_sf"/>
</dbReference>
<evidence type="ECO:0000256" key="1">
    <source>
        <dbReference type="ARBA" id="ARBA00006484"/>
    </source>
</evidence>
<dbReference type="AlphaFoldDB" id="A0A543I9B4"/>